<evidence type="ECO:0000256" key="2">
    <source>
        <dbReference type="ARBA" id="ARBA00020570"/>
    </source>
</evidence>
<dbReference type="InterPro" id="IPR017937">
    <property type="entry name" value="Thioredoxin_CS"/>
</dbReference>
<name>A0ABS6F7P9_9FIRM</name>
<evidence type="ECO:0000256" key="6">
    <source>
        <dbReference type="ARBA" id="ARBA00023284"/>
    </source>
</evidence>
<dbReference type="PANTHER" id="PTHR45663:SF11">
    <property type="entry name" value="GEO12009P1"/>
    <property type="match status" value="1"/>
</dbReference>
<proteinExistence type="inferred from homology"/>
<dbReference type="Pfam" id="PF00085">
    <property type="entry name" value="Thioredoxin"/>
    <property type="match status" value="1"/>
</dbReference>
<comment type="similarity">
    <text evidence="1 8">Belongs to the thioredoxin family.</text>
</comment>
<keyword evidence="11" id="KW-1185">Reference proteome</keyword>
<dbReference type="CDD" id="cd02947">
    <property type="entry name" value="TRX_family"/>
    <property type="match status" value="1"/>
</dbReference>
<accession>A0ABS6F7P9</accession>
<evidence type="ECO:0000256" key="1">
    <source>
        <dbReference type="ARBA" id="ARBA00008987"/>
    </source>
</evidence>
<dbReference type="PROSITE" id="PS51352">
    <property type="entry name" value="THIOREDOXIN_2"/>
    <property type="match status" value="1"/>
</dbReference>
<keyword evidence="3" id="KW-0813">Transport</keyword>
<dbReference type="PROSITE" id="PS00194">
    <property type="entry name" value="THIOREDOXIN_1"/>
    <property type="match status" value="1"/>
</dbReference>
<feature type="domain" description="Thioredoxin" evidence="9">
    <location>
        <begin position="1"/>
        <end position="105"/>
    </location>
</feature>
<evidence type="ECO:0000256" key="7">
    <source>
        <dbReference type="NCBIfam" id="TIGR01068"/>
    </source>
</evidence>
<evidence type="ECO:0000256" key="4">
    <source>
        <dbReference type="ARBA" id="ARBA00022982"/>
    </source>
</evidence>
<protein>
    <recommendedName>
        <fullName evidence="2 7">Thioredoxin</fullName>
    </recommendedName>
</protein>
<keyword evidence="6" id="KW-0676">Redox-active center</keyword>
<dbReference type="EMBL" id="JAHLQN010000001">
    <property type="protein sequence ID" value="MBU5625329.1"/>
    <property type="molecule type" value="Genomic_DNA"/>
</dbReference>
<keyword evidence="5" id="KW-1015">Disulfide bond</keyword>
<evidence type="ECO:0000256" key="5">
    <source>
        <dbReference type="ARBA" id="ARBA00023157"/>
    </source>
</evidence>
<sequence length="105" mass="11497">MALKHLTTATFDAAISKESLAVVDFWATWCGPCRMLAPTVEKLAQQYEGKALVGKVDVDAEPELAQRYGIMSIPTVIFFKNGQEVDRKVGVQPLNAFAGVVDRNL</sequence>
<dbReference type="InterPro" id="IPR013766">
    <property type="entry name" value="Thioredoxin_domain"/>
</dbReference>
<dbReference type="Proteomes" id="UP000787672">
    <property type="component" value="Unassembled WGS sequence"/>
</dbReference>
<dbReference type="PANTHER" id="PTHR45663">
    <property type="entry name" value="GEO12009P1"/>
    <property type="match status" value="1"/>
</dbReference>
<gene>
    <name evidence="10" type="primary">trxA</name>
    <name evidence="10" type="ORF">KQI82_00070</name>
</gene>
<dbReference type="InterPro" id="IPR005746">
    <property type="entry name" value="Thioredoxin"/>
</dbReference>
<comment type="caution">
    <text evidence="10">The sequence shown here is derived from an EMBL/GenBank/DDBJ whole genome shotgun (WGS) entry which is preliminary data.</text>
</comment>
<evidence type="ECO:0000313" key="10">
    <source>
        <dbReference type="EMBL" id="MBU5625329.1"/>
    </source>
</evidence>
<evidence type="ECO:0000256" key="8">
    <source>
        <dbReference type="PIRNR" id="PIRNR000077"/>
    </source>
</evidence>
<organism evidence="10 11">
    <name type="scientific">Dysosmobacter acutus</name>
    <dbReference type="NCBI Taxonomy" id="2841504"/>
    <lineage>
        <taxon>Bacteria</taxon>
        <taxon>Bacillati</taxon>
        <taxon>Bacillota</taxon>
        <taxon>Clostridia</taxon>
        <taxon>Eubacteriales</taxon>
        <taxon>Oscillospiraceae</taxon>
        <taxon>Dysosmobacter</taxon>
    </lineage>
</organism>
<dbReference type="NCBIfam" id="TIGR01068">
    <property type="entry name" value="thioredoxin"/>
    <property type="match status" value="1"/>
</dbReference>
<dbReference type="RefSeq" id="WP_216556956.1">
    <property type="nucleotide sequence ID" value="NZ_JAHLQN010000001.1"/>
</dbReference>
<reference evidence="10 11" key="1">
    <citation type="submission" date="2021-06" db="EMBL/GenBank/DDBJ databases">
        <authorList>
            <person name="Sun Q."/>
            <person name="Li D."/>
        </authorList>
    </citation>
    <scope>NUCLEOTIDE SEQUENCE [LARGE SCALE GENOMIC DNA]</scope>
    <source>
        <strain evidence="10 11">MSJ-2</strain>
    </source>
</reference>
<evidence type="ECO:0000259" key="9">
    <source>
        <dbReference type="PROSITE" id="PS51352"/>
    </source>
</evidence>
<evidence type="ECO:0000256" key="3">
    <source>
        <dbReference type="ARBA" id="ARBA00022448"/>
    </source>
</evidence>
<keyword evidence="4" id="KW-0249">Electron transport</keyword>
<evidence type="ECO:0000313" key="11">
    <source>
        <dbReference type="Proteomes" id="UP000787672"/>
    </source>
</evidence>
<dbReference type="PIRSF" id="PIRSF000077">
    <property type="entry name" value="Thioredoxin"/>
    <property type="match status" value="1"/>
</dbReference>